<dbReference type="Gene3D" id="2.30.320.10">
    <property type="entry name" value="YwqG-like"/>
    <property type="match status" value="1"/>
</dbReference>
<keyword evidence="2" id="KW-1185">Reference proteome</keyword>
<protein>
    <recommendedName>
        <fullName evidence="3">DUF1963 domain-containing protein</fullName>
    </recommendedName>
</protein>
<dbReference type="RefSeq" id="WP_203758962.1">
    <property type="nucleotide sequence ID" value="NZ_BAABFG010000005.1"/>
</dbReference>
<evidence type="ECO:0000313" key="2">
    <source>
        <dbReference type="Proteomes" id="UP000546162"/>
    </source>
</evidence>
<dbReference type="AlphaFoldDB" id="A0A7W7M615"/>
<evidence type="ECO:0008006" key="3">
    <source>
        <dbReference type="Google" id="ProtNLM"/>
    </source>
</evidence>
<dbReference type="SUPFAM" id="SSF103032">
    <property type="entry name" value="Hypothetical protein YwqG"/>
    <property type="match status" value="1"/>
</dbReference>
<evidence type="ECO:0000313" key="1">
    <source>
        <dbReference type="EMBL" id="MBB4738362.1"/>
    </source>
</evidence>
<reference evidence="1 2" key="1">
    <citation type="submission" date="2020-08" db="EMBL/GenBank/DDBJ databases">
        <title>Sequencing the genomes of 1000 actinobacteria strains.</title>
        <authorList>
            <person name="Klenk H.-P."/>
        </authorList>
    </citation>
    <scope>NUCLEOTIDE SEQUENCE [LARGE SCALE GENOMIC DNA]</scope>
    <source>
        <strain evidence="1 2">DSM 45809</strain>
    </source>
</reference>
<name>A0A7W7M615_9ACTN</name>
<organism evidence="1 2">
    <name type="scientific">Actinoplanes octamycinicus</name>
    <dbReference type="NCBI Taxonomy" id="135948"/>
    <lineage>
        <taxon>Bacteria</taxon>
        <taxon>Bacillati</taxon>
        <taxon>Actinomycetota</taxon>
        <taxon>Actinomycetes</taxon>
        <taxon>Micromonosporales</taxon>
        <taxon>Micromonosporaceae</taxon>
        <taxon>Actinoplanes</taxon>
    </lineage>
</organism>
<comment type="caution">
    <text evidence="1">The sequence shown here is derived from an EMBL/GenBank/DDBJ whole genome shotgun (WGS) entry which is preliminary data.</text>
</comment>
<dbReference type="InterPro" id="IPR035948">
    <property type="entry name" value="YwqG-like_sf"/>
</dbReference>
<dbReference type="EMBL" id="JACHNB010000001">
    <property type="protein sequence ID" value="MBB4738362.1"/>
    <property type="molecule type" value="Genomic_DNA"/>
</dbReference>
<proteinExistence type="predicted"/>
<sequence>MSDRLYFAVEPASAPITEPVTKMGGQPVWVEEPQWPLSSSEKTPMTFIGQIKFPYGMVYLFITNATEYVDNAWEAEFGENAVIVQPGGRLPIFEIIRDRFSENPRPSLIEPLAVTAQPTGPTISADHQVWGTPEDTDSRQFIGGDPEWMQAPQVPIAGYRFLAQLDSHRLPFPINFGDGGIGYIFLSPDLKEGRFLFQNS</sequence>
<dbReference type="Proteomes" id="UP000546162">
    <property type="component" value="Unassembled WGS sequence"/>
</dbReference>
<gene>
    <name evidence="1" type="ORF">BJY16_001821</name>
</gene>
<accession>A0A7W7M615</accession>